<dbReference type="InterPro" id="IPR002777">
    <property type="entry name" value="PFD_beta-like"/>
</dbReference>
<dbReference type="GO" id="GO:0009409">
    <property type="term" value="P:response to cold"/>
    <property type="evidence" value="ECO:0007669"/>
    <property type="project" value="UniProtKB-ARBA"/>
</dbReference>
<dbReference type="Pfam" id="PF01920">
    <property type="entry name" value="Prefoldin_2"/>
    <property type="match status" value="1"/>
</dbReference>
<evidence type="ECO:0000256" key="1">
    <source>
        <dbReference type="ARBA" id="ARBA00008045"/>
    </source>
</evidence>
<keyword evidence="2" id="KW-0143">Chaperone</keyword>
<feature type="coiled-coil region" evidence="3">
    <location>
        <begin position="164"/>
        <end position="198"/>
    </location>
</feature>
<evidence type="ECO:0000256" key="3">
    <source>
        <dbReference type="SAM" id="Coils"/>
    </source>
</evidence>
<gene>
    <name evidence="5" type="ORF">BE221DRAFT_67790</name>
</gene>
<dbReference type="EMBL" id="KZ155772">
    <property type="protein sequence ID" value="OUS48998.1"/>
    <property type="molecule type" value="Genomic_DNA"/>
</dbReference>
<organism evidence="5">
    <name type="scientific">Ostreococcus tauri</name>
    <name type="common">Marine green alga</name>
    <dbReference type="NCBI Taxonomy" id="70448"/>
    <lineage>
        <taxon>Eukaryota</taxon>
        <taxon>Viridiplantae</taxon>
        <taxon>Chlorophyta</taxon>
        <taxon>Mamiellophyceae</taxon>
        <taxon>Mamiellales</taxon>
        <taxon>Bathycoccaceae</taxon>
        <taxon>Ostreococcus</taxon>
    </lineage>
</organism>
<evidence type="ECO:0000256" key="4">
    <source>
        <dbReference type="SAM" id="MobiDB-lite"/>
    </source>
</evidence>
<dbReference type="GO" id="GO:0006457">
    <property type="term" value="P:protein folding"/>
    <property type="evidence" value="ECO:0007669"/>
    <property type="project" value="InterPro"/>
</dbReference>
<evidence type="ECO:0000313" key="5">
    <source>
        <dbReference type="EMBL" id="OUS48998.1"/>
    </source>
</evidence>
<accession>A0A1Y5IHE4</accession>
<dbReference type="PANTHER" id="PTHR13303">
    <property type="entry name" value="PREFOLDIN SUBUNIT 2"/>
    <property type="match status" value="1"/>
</dbReference>
<dbReference type="CDD" id="cd23163">
    <property type="entry name" value="Prefoldin_2"/>
    <property type="match status" value="1"/>
</dbReference>
<dbReference type="Gene3D" id="1.10.287.370">
    <property type="match status" value="1"/>
</dbReference>
<keyword evidence="3" id="KW-0175">Coiled coil</keyword>
<dbReference type="GO" id="GO:0016272">
    <property type="term" value="C:prefoldin complex"/>
    <property type="evidence" value="ECO:0007669"/>
    <property type="project" value="InterPro"/>
</dbReference>
<reference evidence="5" key="1">
    <citation type="submission" date="2017-04" db="EMBL/GenBank/DDBJ databases">
        <title>Population genomics of picophytoplankton unveils novel chromosome hypervariability.</title>
        <authorList>
            <consortium name="DOE Joint Genome Institute"/>
            <person name="Blanc-Mathieu R."/>
            <person name="Krasovec M."/>
            <person name="Hebrard M."/>
            <person name="Yau S."/>
            <person name="Desgranges E."/>
            <person name="Martin J."/>
            <person name="Schackwitz W."/>
            <person name="Kuo A."/>
            <person name="Salin G."/>
            <person name="Donnadieu C."/>
            <person name="Desdevises Y."/>
            <person name="Sanchez-Ferandin S."/>
            <person name="Moreau H."/>
            <person name="Rivals E."/>
            <person name="Grigoriev I.V."/>
            <person name="Grimsley N."/>
            <person name="Eyre-Walker A."/>
            <person name="Piganeau G."/>
        </authorList>
    </citation>
    <scope>NUCLEOTIDE SEQUENCE [LARGE SCALE GENOMIC DNA]</scope>
    <source>
        <strain evidence="5">RCC 1115</strain>
    </source>
</reference>
<name>A0A1Y5IHE4_OSTTA</name>
<sequence length="225" mass="24978">MLNPIDDKFRSCDLWVMGPTRFHCATSMYTSWNTIRESRAWFTVNPYTLVSQILRVCLESCVHAPTPVSRRARVDFPTRARVTSAMAAADGADAHAFANEREVIEYFTSLSRETNAARQKIAELGVSLREHVNVLTNVRGLEPTRRCFRSVGGVLVERTVGEVIPAVETNASNLQRAIDAIKEQCAVKEAELEALRKKYKIRVQGEDESEGRAKVPTQGGGGILA</sequence>
<dbReference type="eggNOG" id="KOG4098">
    <property type="taxonomic scope" value="Eukaryota"/>
</dbReference>
<dbReference type="GO" id="GO:0051082">
    <property type="term" value="F:unfolded protein binding"/>
    <property type="evidence" value="ECO:0007669"/>
    <property type="project" value="InterPro"/>
</dbReference>
<dbReference type="InterPro" id="IPR027235">
    <property type="entry name" value="PFD2"/>
</dbReference>
<dbReference type="AlphaFoldDB" id="A0A1Y5IHE4"/>
<dbReference type="InterPro" id="IPR009053">
    <property type="entry name" value="Prefoldin"/>
</dbReference>
<proteinExistence type="inferred from homology"/>
<dbReference type="SUPFAM" id="SSF46579">
    <property type="entry name" value="Prefoldin"/>
    <property type="match status" value="1"/>
</dbReference>
<comment type="similarity">
    <text evidence="1">Belongs to the prefoldin subunit beta family.</text>
</comment>
<dbReference type="Proteomes" id="UP000195557">
    <property type="component" value="Unassembled WGS sequence"/>
</dbReference>
<protein>
    <submittedName>
        <fullName evidence="5">Molecular chaperone Prefoldin, subunit 2</fullName>
    </submittedName>
</protein>
<feature type="region of interest" description="Disordered" evidence="4">
    <location>
        <begin position="206"/>
        <end position="225"/>
    </location>
</feature>
<evidence type="ECO:0000256" key="2">
    <source>
        <dbReference type="ARBA" id="ARBA00023186"/>
    </source>
</evidence>